<dbReference type="Proteomes" id="UP000009046">
    <property type="component" value="Unassembled WGS sequence"/>
</dbReference>
<dbReference type="RefSeq" id="XP_002428530.1">
    <property type="nucleotide sequence ID" value="XM_002428485.1"/>
</dbReference>
<proteinExistence type="predicted"/>
<dbReference type="VEuPathDB" id="VectorBase:PHUM389370"/>
<dbReference type="KEGG" id="phu:Phum_PHUM389370"/>
<name>E0VQY6_PEDHC</name>
<feature type="compositionally biased region" description="Basic and acidic residues" evidence="1">
    <location>
        <begin position="1"/>
        <end position="18"/>
    </location>
</feature>
<feature type="region of interest" description="Disordered" evidence="1">
    <location>
        <begin position="28"/>
        <end position="78"/>
    </location>
</feature>
<evidence type="ECO:0000313" key="2">
    <source>
        <dbReference type="EMBL" id="EEB15792.1"/>
    </source>
</evidence>
<evidence type="ECO:0000313" key="4">
    <source>
        <dbReference type="Proteomes" id="UP000009046"/>
    </source>
</evidence>
<dbReference type="EMBL" id="DS235442">
    <property type="protein sequence ID" value="EEB15792.1"/>
    <property type="molecule type" value="Genomic_DNA"/>
</dbReference>
<feature type="compositionally biased region" description="Basic and acidic residues" evidence="1">
    <location>
        <begin position="50"/>
        <end position="71"/>
    </location>
</feature>
<feature type="region of interest" description="Disordered" evidence="1">
    <location>
        <begin position="1"/>
        <end position="20"/>
    </location>
</feature>
<dbReference type="HOGENOM" id="CLU_1919563_0_0_1"/>
<dbReference type="InParanoid" id="E0VQY6"/>
<dbReference type="AlphaFoldDB" id="E0VQY6"/>
<dbReference type="GeneID" id="8237535"/>
<organism>
    <name type="scientific">Pediculus humanus subsp. corporis</name>
    <name type="common">Body louse</name>
    <dbReference type="NCBI Taxonomy" id="121224"/>
    <lineage>
        <taxon>Eukaryota</taxon>
        <taxon>Metazoa</taxon>
        <taxon>Ecdysozoa</taxon>
        <taxon>Arthropoda</taxon>
        <taxon>Hexapoda</taxon>
        <taxon>Insecta</taxon>
        <taxon>Pterygota</taxon>
        <taxon>Neoptera</taxon>
        <taxon>Paraneoptera</taxon>
        <taxon>Psocodea</taxon>
        <taxon>Troctomorpha</taxon>
        <taxon>Phthiraptera</taxon>
        <taxon>Anoplura</taxon>
        <taxon>Pediculidae</taxon>
        <taxon>Pediculus</taxon>
    </lineage>
</organism>
<keyword evidence="4" id="KW-1185">Reference proteome</keyword>
<protein>
    <submittedName>
        <fullName evidence="2 3">Uncharacterized protein</fullName>
    </submittedName>
</protein>
<reference evidence="3" key="3">
    <citation type="submission" date="2021-02" db="UniProtKB">
        <authorList>
            <consortium name="EnsemblMetazoa"/>
        </authorList>
    </citation>
    <scope>IDENTIFICATION</scope>
    <source>
        <strain evidence="3">USDA</strain>
    </source>
</reference>
<evidence type="ECO:0000313" key="3">
    <source>
        <dbReference type="EnsemblMetazoa" id="PHUM389370-PA"/>
    </source>
</evidence>
<dbReference type="CTD" id="8237535"/>
<evidence type="ECO:0000256" key="1">
    <source>
        <dbReference type="SAM" id="MobiDB-lite"/>
    </source>
</evidence>
<feature type="compositionally biased region" description="Basic and acidic residues" evidence="1">
    <location>
        <begin position="29"/>
        <end position="43"/>
    </location>
</feature>
<dbReference type="EnsemblMetazoa" id="PHUM389370-RA">
    <property type="protein sequence ID" value="PHUM389370-PA"/>
    <property type="gene ID" value="PHUM389370"/>
</dbReference>
<accession>E0VQY6</accession>
<gene>
    <name evidence="3" type="primary">8237535</name>
    <name evidence="2" type="ORF">Phum_PHUM389370</name>
</gene>
<dbReference type="EMBL" id="AAZO01004556">
    <property type="status" value="NOT_ANNOTATED_CDS"/>
    <property type="molecule type" value="Genomic_DNA"/>
</dbReference>
<sequence length="132" mass="15173">MSDIEKLSTPETDTKTIDNKIQTFANTIHGEKKNLERNLEKKLGGGSGRESSKSSNKDVDDNNKMKEEKWSKMSSMEEEALRERTRATLLKQCSAYLAADGSSRYTRETFRRVFTEKVSLFKINRLKIPMMT</sequence>
<reference evidence="2" key="2">
    <citation type="submission" date="2007-04" db="EMBL/GenBank/DDBJ databases">
        <title>The genome of the human body louse.</title>
        <authorList>
            <consortium name="The Human Body Louse Genome Consortium"/>
            <person name="Kirkness E."/>
            <person name="Walenz B."/>
            <person name="Hass B."/>
            <person name="Bruggner R."/>
            <person name="Strausberg R."/>
        </authorList>
    </citation>
    <scope>NUCLEOTIDE SEQUENCE</scope>
    <source>
        <strain evidence="2">USDA</strain>
    </source>
</reference>
<reference evidence="2" key="1">
    <citation type="submission" date="2007-04" db="EMBL/GenBank/DDBJ databases">
        <title>Annotation of Pediculus humanus corporis strain USDA.</title>
        <authorList>
            <person name="Kirkness E."/>
            <person name="Hannick L."/>
            <person name="Hass B."/>
            <person name="Bruggner R."/>
            <person name="Lawson D."/>
            <person name="Bidwell S."/>
            <person name="Joardar V."/>
            <person name="Caler E."/>
            <person name="Walenz B."/>
            <person name="Inman J."/>
            <person name="Schobel S."/>
            <person name="Galinsky K."/>
            <person name="Amedeo P."/>
            <person name="Strausberg R."/>
        </authorList>
    </citation>
    <scope>NUCLEOTIDE SEQUENCE</scope>
    <source>
        <strain evidence="2">USDA</strain>
    </source>
</reference>